<proteinExistence type="predicted"/>
<dbReference type="PATRIC" id="fig|36849.3.peg.3258"/>
<dbReference type="Proteomes" id="UP000050326">
    <property type="component" value="Unassembled WGS sequence"/>
</dbReference>
<dbReference type="Gene3D" id="2.70.70.10">
    <property type="entry name" value="Glucose Permease (Domain IIA)"/>
    <property type="match status" value="1"/>
</dbReference>
<organism evidence="5 6">
    <name type="scientific">Oxobacter pfennigii</name>
    <dbReference type="NCBI Taxonomy" id="36849"/>
    <lineage>
        <taxon>Bacteria</taxon>
        <taxon>Bacillati</taxon>
        <taxon>Bacillota</taxon>
        <taxon>Clostridia</taxon>
        <taxon>Eubacteriales</taxon>
        <taxon>Clostridiaceae</taxon>
        <taxon>Oxobacter</taxon>
    </lineage>
</organism>
<keyword evidence="5" id="KW-0378">Hydrolase</keyword>
<dbReference type="PANTHER" id="PTHR21666">
    <property type="entry name" value="PEPTIDASE-RELATED"/>
    <property type="match status" value="1"/>
</dbReference>
<accession>A0A0N8NT23</accession>
<evidence type="ECO:0000256" key="1">
    <source>
        <dbReference type="ARBA" id="ARBA00022729"/>
    </source>
</evidence>
<gene>
    <name evidence="5" type="primary">mepM_5</name>
    <name evidence="5" type="ORF">OXPF_30740</name>
</gene>
<evidence type="ECO:0000313" key="5">
    <source>
        <dbReference type="EMBL" id="KPU43632.1"/>
    </source>
</evidence>
<feature type="coiled-coil region" evidence="2">
    <location>
        <begin position="112"/>
        <end position="139"/>
    </location>
</feature>
<keyword evidence="1" id="KW-0732">Signal</keyword>
<keyword evidence="6" id="KW-1185">Reference proteome</keyword>
<name>A0A0N8NT23_9CLOT</name>
<feature type="transmembrane region" description="Helical" evidence="3">
    <location>
        <begin position="59"/>
        <end position="84"/>
    </location>
</feature>
<dbReference type="GO" id="GO:0004222">
    <property type="term" value="F:metalloendopeptidase activity"/>
    <property type="evidence" value="ECO:0007669"/>
    <property type="project" value="TreeGrafter"/>
</dbReference>
<evidence type="ECO:0000259" key="4">
    <source>
        <dbReference type="Pfam" id="PF01551"/>
    </source>
</evidence>
<evidence type="ECO:0000256" key="2">
    <source>
        <dbReference type="SAM" id="Coils"/>
    </source>
</evidence>
<comment type="caution">
    <text evidence="5">The sequence shown here is derived from an EMBL/GenBank/DDBJ whole genome shotgun (WGS) entry which is preliminary data.</text>
</comment>
<dbReference type="InterPro" id="IPR050570">
    <property type="entry name" value="Cell_wall_metabolism_enzyme"/>
</dbReference>
<feature type="domain" description="M23ase beta-sheet core" evidence="4">
    <location>
        <begin position="253"/>
        <end position="347"/>
    </location>
</feature>
<keyword evidence="3" id="KW-0812">Transmembrane</keyword>
<evidence type="ECO:0000256" key="3">
    <source>
        <dbReference type="SAM" id="Phobius"/>
    </source>
</evidence>
<dbReference type="AlphaFoldDB" id="A0A0N8NT23"/>
<dbReference type="InterPro" id="IPR011055">
    <property type="entry name" value="Dup_hybrid_motif"/>
</dbReference>
<dbReference type="RefSeq" id="WP_054876064.1">
    <property type="nucleotide sequence ID" value="NZ_LKET01000039.1"/>
</dbReference>
<dbReference type="SUPFAM" id="SSF51261">
    <property type="entry name" value="Duplicated hybrid motif"/>
    <property type="match status" value="1"/>
</dbReference>
<dbReference type="InterPro" id="IPR016047">
    <property type="entry name" value="M23ase_b-sheet_dom"/>
</dbReference>
<dbReference type="EMBL" id="LKET01000039">
    <property type="protein sequence ID" value="KPU43632.1"/>
    <property type="molecule type" value="Genomic_DNA"/>
</dbReference>
<keyword evidence="2" id="KW-0175">Coiled coil</keyword>
<protein>
    <submittedName>
        <fullName evidence="5">Murein DD-endopeptidase MepM</fullName>
        <ecNumber evidence="5">3.4.24.-</ecNumber>
    </submittedName>
</protein>
<sequence length="351" mass="39865">MNLFFHRIMSRVGQFFSYIWESIKNTFKRWFNRKEFFTIMVVPHTPIKNVKSLKFSRRLVSSFVILNFIMFSIVCVFAFSYHMLSARLESKKAEYDSLQAMKDYSEKQLSEYKASEDEMKEKIKVIQDLETRLRDIIEAKGEDTQSNADDKDDSEELTSFKIASRGMGGGGILYPGEEEVLVDNLQGIDQISDTIDEMATRVDDEIKELDRVIAEAEKKLKEMRAKPSVLPVSGKITSTFGYRKNPFGKNYEFHDGIDIANSRGTAIRASADGVVTIAGRDGSYGILVKINHGNGYESLYGHNSKLNVKVGQRVERGDIIAYMGSTGRSTGNHCHFEVRYKGKAIDPYTVK</sequence>
<feature type="coiled-coil region" evidence="2">
    <location>
        <begin position="199"/>
        <end position="226"/>
    </location>
</feature>
<dbReference type="FunFam" id="2.70.70.10:FF:000006">
    <property type="entry name" value="M23 family peptidase"/>
    <property type="match status" value="1"/>
</dbReference>
<dbReference type="CDD" id="cd12797">
    <property type="entry name" value="M23_peptidase"/>
    <property type="match status" value="1"/>
</dbReference>
<keyword evidence="3" id="KW-0472">Membrane</keyword>
<dbReference type="OrthoDB" id="9809488at2"/>
<dbReference type="Pfam" id="PF01551">
    <property type="entry name" value="Peptidase_M23"/>
    <property type="match status" value="1"/>
</dbReference>
<reference evidence="5 6" key="1">
    <citation type="submission" date="2015-09" db="EMBL/GenBank/DDBJ databases">
        <title>Genome sequence of Oxobacter pfennigii DSM 3222.</title>
        <authorList>
            <person name="Poehlein A."/>
            <person name="Bengelsdorf F.R."/>
            <person name="Schiel-Bengelsdorf B."/>
            <person name="Duerre P."/>
            <person name="Daniel R."/>
        </authorList>
    </citation>
    <scope>NUCLEOTIDE SEQUENCE [LARGE SCALE GENOMIC DNA]</scope>
    <source>
        <strain evidence="5 6">DSM 3222</strain>
    </source>
</reference>
<dbReference type="EC" id="3.4.24.-" evidence="5"/>
<dbReference type="STRING" id="36849.OXPF_30740"/>
<keyword evidence="3" id="KW-1133">Transmembrane helix</keyword>
<evidence type="ECO:0000313" key="6">
    <source>
        <dbReference type="Proteomes" id="UP000050326"/>
    </source>
</evidence>
<dbReference type="PANTHER" id="PTHR21666:SF289">
    <property type="entry name" value="L-ALA--D-GLU ENDOPEPTIDASE"/>
    <property type="match status" value="1"/>
</dbReference>